<organism evidence="2 3">
    <name type="scientific">Latimeria chalumnae</name>
    <name type="common">Coelacanth</name>
    <dbReference type="NCBI Taxonomy" id="7897"/>
    <lineage>
        <taxon>Eukaryota</taxon>
        <taxon>Metazoa</taxon>
        <taxon>Chordata</taxon>
        <taxon>Craniata</taxon>
        <taxon>Vertebrata</taxon>
        <taxon>Euteleostomi</taxon>
        <taxon>Coelacanthiformes</taxon>
        <taxon>Coelacanthidae</taxon>
        <taxon>Latimeria</taxon>
    </lineage>
</organism>
<dbReference type="AlphaFoldDB" id="H3ANN7"/>
<feature type="coiled-coil region" evidence="1">
    <location>
        <begin position="3"/>
        <end position="131"/>
    </location>
</feature>
<sequence>IIYKQLQEIIAIQEEAVSQLQSKVRRKEEESISREEYEDLMMKLEDEKLEHAKTKSLLTKESEKLQFALGEIEILTKQLEREKLAFEKALASIKNKTLKESTKNDKLKSKCNEIESQIVKQKDLLDGKENKIKELHHVVRKQKQTLK</sequence>
<reference evidence="2" key="3">
    <citation type="submission" date="2025-09" db="UniProtKB">
        <authorList>
            <consortium name="Ensembl"/>
        </authorList>
    </citation>
    <scope>IDENTIFICATION</scope>
</reference>
<dbReference type="GO" id="GO:0003677">
    <property type="term" value="F:DNA binding"/>
    <property type="evidence" value="ECO:0007669"/>
    <property type="project" value="TreeGrafter"/>
</dbReference>
<keyword evidence="1" id="KW-0175">Coiled coil</keyword>
<dbReference type="GO" id="GO:0005634">
    <property type="term" value="C:nucleus"/>
    <property type="evidence" value="ECO:0007669"/>
    <property type="project" value="TreeGrafter"/>
</dbReference>
<dbReference type="eggNOG" id="ENOG502S3HF">
    <property type="taxonomic scope" value="Eukaryota"/>
</dbReference>
<keyword evidence="3" id="KW-1185">Reference proteome</keyword>
<dbReference type="GO" id="GO:0005737">
    <property type="term" value="C:cytoplasm"/>
    <property type="evidence" value="ECO:0007669"/>
    <property type="project" value="TreeGrafter"/>
</dbReference>
<dbReference type="Proteomes" id="UP000008672">
    <property type="component" value="Unassembled WGS sequence"/>
</dbReference>
<dbReference type="Pfam" id="PF15175">
    <property type="entry name" value="SPATA24"/>
    <property type="match status" value="1"/>
</dbReference>
<reference evidence="3" key="1">
    <citation type="submission" date="2011-08" db="EMBL/GenBank/DDBJ databases">
        <title>The draft genome of Latimeria chalumnae.</title>
        <authorList>
            <person name="Di Palma F."/>
            <person name="Alfoldi J."/>
            <person name="Johnson J."/>
            <person name="Berlin A."/>
            <person name="Gnerre S."/>
            <person name="Jaffe D."/>
            <person name="MacCallum I."/>
            <person name="Young S."/>
            <person name="Walker B.J."/>
            <person name="Lander E."/>
            <person name="Lindblad-Toh K."/>
        </authorList>
    </citation>
    <scope>NUCLEOTIDE SEQUENCE [LARGE SCALE GENOMIC DNA]</scope>
    <source>
        <strain evidence="3">Wild caught</strain>
    </source>
</reference>
<dbReference type="EMBL" id="AFYH01018677">
    <property type="status" value="NOT_ANNOTATED_CDS"/>
    <property type="molecule type" value="Genomic_DNA"/>
</dbReference>
<evidence type="ECO:0000313" key="3">
    <source>
        <dbReference type="Proteomes" id="UP000008672"/>
    </source>
</evidence>
<dbReference type="HOGENOM" id="CLU_115899_0_0_1"/>
<accession>H3ANN7</accession>
<name>H3ANN7_LATCH</name>
<reference evidence="2" key="2">
    <citation type="submission" date="2025-08" db="UniProtKB">
        <authorList>
            <consortium name="Ensembl"/>
        </authorList>
    </citation>
    <scope>IDENTIFICATION</scope>
</reference>
<dbReference type="STRING" id="7897.ENSLACP00000011258"/>
<dbReference type="GeneTree" id="ENSGT00390000007817"/>
<dbReference type="PANTHER" id="PTHR35155:SF1">
    <property type="entry name" value="SPERMATOGENESIS-ASSOCIATED PROTEIN 24"/>
    <property type="match status" value="1"/>
</dbReference>
<dbReference type="Bgee" id="ENSLACG00000009904">
    <property type="expression patterns" value="Expressed in pectoral fin and 6 other cell types or tissues"/>
</dbReference>
<evidence type="ECO:0000313" key="2">
    <source>
        <dbReference type="Ensembl" id="ENSLACP00000011258.1"/>
    </source>
</evidence>
<protein>
    <submittedName>
        <fullName evidence="2">Spermatosis associated 24</fullName>
    </submittedName>
</protein>
<dbReference type="PANTHER" id="PTHR35155">
    <property type="entry name" value="SPERMATOGENESIS-ASSOCIATED PROTEIN 24"/>
    <property type="match status" value="1"/>
</dbReference>
<proteinExistence type="predicted"/>
<gene>
    <name evidence="2" type="primary">SPATA24</name>
</gene>
<dbReference type="InterPro" id="IPR029176">
    <property type="entry name" value="SPATA24"/>
</dbReference>
<dbReference type="Ensembl" id="ENSLACT00000011342.1">
    <property type="protein sequence ID" value="ENSLACP00000011258.1"/>
    <property type="gene ID" value="ENSLACG00000009904.1"/>
</dbReference>
<dbReference type="OMA" id="NRMARTK"/>
<dbReference type="FunCoup" id="H3ANN7">
    <property type="interactions" value="1226"/>
</dbReference>
<dbReference type="EMBL" id="AFYH01018676">
    <property type="status" value="NOT_ANNOTATED_CDS"/>
    <property type="molecule type" value="Genomic_DNA"/>
</dbReference>
<dbReference type="InParanoid" id="H3ANN7"/>
<evidence type="ECO:0000256" key="1">
    <source>
        <dbReference type="SAM" id="Coils"/>
    </source>
</evidence>